<reference evidence="6 7" key="1">
    <citation type="submission" date="2020-07" db="EMBL/GenBank/DDBJ databases">
        <title>Bacterium isolated from marien macroalgae.</title>
        <authorList>
            <person name="Zhu K."/>
            <person name="Lu D."/>
            <person name="Du Z."/>
        </authorList>
    </citation>
    <scope>NUCLEOTIDE SEQUENCE [LARGE SCALE GENOMIC DNA]</scope>
    <source>
        <strain evidence="6 7">3-1745</strain>
    </source>
</reference>
<proteinExistence type="predicted"/>
<dbReference type="EMBL" id="JACEMT010000041">
    <property type="protein sequence ID" value="MBA4501758.1"/>
    <property type="molecule type" value="Genomic_DNA"/>
</dbReference>
<dbReference type="InterPro" id="IPR029063">
    <property type="entry name" value="SAM-dependent_MTases_sf"/>
</dbReference>
<dbReference type="GO" id="GO:0046983">
    <property type="term" value="F:protein dimerization activity"/>
    <property type="evidence" value="ECO:0007669"/>
    <property type="project" value="InterPro"/>
</dbReference>
<keyword evidence="2 6" id="KW-0808">Transferase</keyword>
<evidence type="ECO:0000259" key="5">
    <source>
        <dbReference type="Pfam" id="PF08100"/>
    </source>
</evidence>
<dbReference type="Pfam" id="PF08100">
    <property type="entry name" value="Dimerisation"/>
    <property type="match status" value="1"/>
</dbReference>
<dbReference type="RefSeq" id="WP_181737937.1">
    <property type="nucleotide sequence ID" value="NZ_JACEMT010000041.1"/>
</dbReference>
<dbReference type="GO" id="GO:0008171">
    <property type="term" value="F:O-methyltransferase activity"/>
    <property type="evidence" value="ECO:0007669"/>
    <property type="project" value="InterPro"/>
</dbReference>
<dbReference type="PROSITE" id="PS51683">
    <property type="entry name" value="SAM_OMT_II"/>
    <property type="match status" value="1"/>
</dbReference>
<dbReference type="PANTHER" id="PTHR43712">
    <property type="entry name" value="PUTATIVE (AFU_ORTHOLOGUE AFUA_4G14580)-RELATED"/>
    <property type="match status" value="1"/>
</dbReference>
<dbReference type="InterPro" id="IPR036388">
    <property type="entry name" value="WH-like_DNA-bd_sf"/>
</dbReference>
<evidence type="ECO:0000256" key="2">
    <source>
        <dbReference type="ARBA" id="ARBA00022679"/>
    </source>
</evidence>
<dbReference type="Gene3D" id="1.10.10.10">
    <property type="entry name" value="Winged helix-like DNA-binding domain superfamily/Winged helix DNA-binding domain"/>
    <property type="match status" value="1"/>
</dbReference>
<evidence type="ECO:0000259" key="4">
    <source>
        <dbReference type="Pfam" id="PF00891"/>
    </source>
</evidence>
<dbReference type="GO" id="GO:0032259">
    <property type="term" value="P:methylation"/>
    <property type="evidence" value="ECO:0007669"/>
    <property type="project" value="UniProtKB-KW"/>
</dbReference>
<dbReference type="Pfam" id="PF00891">
    <property type="entry name" value="Methyltransf_2"/>
    <property type="match status" value="1"/>
</dbReference>
<evidence type="ECO:0000256" key="1">
    <source>
        <dbReference type="ARBA" id="ARBA00022603"/>
    </source>
</evidence>
<dbReference type="InterPro" id="IPR001077">
    <property type="entry name" value="COMT_C"/>
</dbReference>
<dbReference type="AlphaFoldDB" id="A0A7W1WX29"/>
<comment type="caution">
    <text evidence="6">The sequence shown here is derived from an EMBL/GenBank/DDBJ whole genome shotgun (WGS) entry which is preliminary data.</text>
</comment>
<dbReference type="CDD" id="cd02440">
    <property type="entry name" value="AdoMet_MTases"/>
    <property type="match status" value="1"/>
</dbReference>
<evidence type="ECO:0000256" key="3">
    <source>
        <dbReference type="ARBA" id="ARBA00022691"/>
    </source>
</evidence>
<dbReference type="Gene3D" id="3.40.50.150">
    <property type="entry name" value="Vaccinia Virus protein VP39"/>
    <property type="match status" value="1"/>
</dbReference>
<accession>A0A7W1WX29</accession>
<evidence type="ECO:0000313" key="6">
    <source>
        <dbReference type="EMBL" id="MBA4501758.1"/>
    </source>
</evidence>
<dbReference type="Proteomes" id="UP000538931">
    <property type="component" value="Unassembled WGS sequence"/>
</dbReference>
<dbReference type="InterPro" id="IPR036390">
    <property type="entry name" value="WH_DNA-bd_sf"/>
</dbReference>
<dbReference type="PANTHER" id="PTHR43712:SF2">
    <property type="entry name" value="O-METHYLTRANSFERASE CICE"/>
    <property type="match status" value="1"/>
</dbReference>
<name>A0A7W1WX29_9GAMM</name>
<dbReference type="InterPro" id="IPR016461">
    <property type="entry name" value="COMT-like"/>
</dbReference>
<sequence>MDLTSSHPLQRYWDLASARLQAHALEHAINMGLLHHFESPATPSAVAHRLQLAPDATAAFLELLWSMEILQRTPTSSSSSEAFTYQLTPVASRYLLDTGEHSCALAWRFRMQALETCGQNLSAFLEGRMTGNDAEYAPSEQAWAEAAKTQIAQEQSSVTAPAVAQLLKQKIDIPATGRFLDLGGGPGFISIALAHQYPGWTGTLFDWPATAEVAAGNIQAAGLNSRLSTCGGDATRDDLGGTYDLIWCSSVLHFLPDLDLALQRFWTALQPGGLLICAHAEIGTTPDNALKSLPFYLPLMLRGHYVPHQGELPNALKRNGFEYLSTHALTHSPMTPVQIHTGRKPE</sequence>
<organism evidence="6 7">
    <name type="scientific">Marinobacterium marinum</name>
    <dbReference type="NCBI Taxonomy" id="2756129"/>
    <lineage>
        <taxon>Bacteria</taxon>
        <taxon>Pseudomonadati</taxon>
        <taxon>Pseudomonadota</taxon>
        <taxon>Gammaproteobacteria</taxon>
        <taxon>Oceanospirillales</taxon>
        <taxon>Oceanospirillaceae</taxon>
        <taxon>Marinobacterium</taxon>
    </lineage>
</organism>
<dbReference type="SUPFAM" id="SSF46785">
    <property type="entry name" value="Winged helix' DNA-binding domain"/>
    <property type="match status" value="1"/>
</dbReference>
<keyword evidence="3" id="KW-0949">S-adenosyl-L-methionine</keyword>
<keyword evidence="1 6" id="KW-0489">Methyltransferase</keyword>
<protein>
    <submittedName>
        <fullName evidence="6">Class I SAM-dependent methyltransferase</fullName>
    </submittedName>
</protein>
<evidence type="ECO:0000313" key="7">
    <source>
        <dbReference type="Proteomes" id="UP000538931"/>
    </source>
</evidence>
<feature type="domain" description="O-methyltransferase dimerisation" evidence="5">
    <location>
        <begin position="13"/>
        <end position="95"/>
    </location>
</feature>
<gene>
    <name evidence="6" type="ORF">H1S06_05205</name>
</gene>
<keyword evidence="7" id="KW-1185">Reference proteome</keyword>
<feature type="domain" description="O-methyltransferase C-terminal" evidence="4">
    <location>
        <begin position="150"/>
        <end position="302"/>
    </location>
</feature>
<dbReference type="SUPFAM" id="SSF53335">
    <property type="entry name" value="S-adenosyl-L-methionine-dependent methyltransferases"/>
    <property type="match status" value="1"/>
</dbReference>
<dbReference type="InterPro" id="IPR012967">
    <property type="entry name" value="COMT_dimerisation"/>
</dbReference>